<dbReference type="Proteomes" id="UP001159428">
    <property type="component" value="Unassembled WGS sequence"/>
</dbReference>
<dbReference type="PANTHER" id="PTHR13066">
    <property type="entry name" value="BASIC LEUCINE ZIPPER NUCLEAR FACTOR 1 BLZF1 PROTEIN"/>
    <property type="match status" value="1"/>
</dbReference>
<evidence type="ECO:0000256" key="2">
    <source>
        <dbReference type="SAM" id="MobiDB-lite"/>
    </source>
</evidence>
<dbReference type="InterPro" id="IPR027095">
    <property type="entry name" value="Golgin-45"/>
</dbReference>
<gene>
    <name evidence="3" type="ORF">PMEA_00008017</name>
</gene>
<organism evidence="3 4">
    <name type="scientific">Pocillopora meandrina</name>
    <dbReference type="NCBI Taxonomy" id="46732"/>
    <lineage>
        <taxon>Eukaryota</taxon>
        <taxon>Metazoa</taxon>
        <taxon>Cnidaria</taxon>
        <taxon>Anthozoa</taxon>
        <taxon>Hexacorallia</taxon>
        <taxon>Scleractinia</taxon>
        <taxon>Astrocoeniina</taxon>
        <taxon>Pocilloporidae</taxon>
        <taxon>Pocillopora</taxon>
    </lineage>
</organism>
<feature type="compositionally biased region" description="Polar residues" evidence="2">
    <location>
        <begin position="1"/>
        <end position="12"/>
    </location>
</feature>
<dbReference type="GO" id="GO:0043001">
    <property type="term" value="P:Golgi to plasma membrane protein transport"/>
    <property type="evidence" value="ECO:0007669"/>
    <property type="project" value="InterPro"/>
</dbReference>
<feature type="coiled-coil region" evidence="1">
    <location>
        <begin position="246"/>
        <end position="273"/>
    </location>
</feature>
<proteinExistence type="predicted"/>
<dbReference type="GO" id="GO:0007030">
    <property type="term" value="P:Golgi organization"/>
    <property type="evidence" value="ECO:0007669"/>
    <property type="project" value="InterPro"/>
</dbReference>
<dbReference type="AlphaFoldDB" id="A0AAU9WNB4"/>
<protein>
    <recommendedName>
        <fullName evidence="5">Golgin-45</fullName>
    </recommendedName>
</protein>
<keyword evidence="1" id="KW-0175">Coiled coil</keyword>
<feature type="region of interest" description="Disordered" evidence="2">
    <location>
        <begin position="1"/>
        <end position="49"/>
    </location>
</feature>
<reference evidence="3 4" key="1">
    <citation type="submission" date="2022-05" db="EMBL/GenBank/DDBJ databases">
        <authorList>
            <consortium name="Genoscope - CEA"/>
            <person name="William W."/>
        </authorList>
    </citation>
    <scope>NUCLEOTIDE SEQUENCE [LARGE SCALE GENOMIC DNA]</scope>
</reference>
<dbReference type="GO" id="GO:0000139">
    <property type="term" value="C:Golgi membrane"/>
    <property type="evidence" value="ECO:0007669"/>
    <property type="project" value="TreeGrafter"/>
</dbReference>
<evidence type="ECO:0000313" key="4">
    <source>
        <dbReference type="Proteomes" id="UP001159428"/>
    </source>
</evidence>
<evidence type="ECO:0000313" key="3">
    <source>
        <dbReference type="EMBL" id="CAH3119953.1"/>
    </source>
</evidence>
<sequence length="467" mass="52611">MEFSLSNSGNDSLSEDSEENDLTQKANNSLSYSTLKRKSGRNGIDHGSAKITTGTTIQANISAIKYRNENEILEREEMRTLSGHTALAESPQSQTLRKDVISKTEGAQLNEDVRFQSVQRQNSTNLLLQGPELLRLNNELGLSLSANDQLVSLAPPAMDLSLGGGLLKSTIVEQRAEFVDSQKVISDLQEQNAKLVEEKTKLSVQLGVQTKINTEIKRLLVASVGEDVGERLEDLVNRNVQQTVELNHWKKMCEEYSEESDRLEIECDVWRTKFLASRMMSDELSSWKATLYTRFRQAQSALQRLLEERGQLQQYLTHTKRLVQSLYSMFKSTSGIHQSPFTSSQTSNDQSILEMAATNKSLAEQTLSLAQDVLPAFSLAETSLMLTHELQETGNQQQVEPTSAEKLAFQVLSSDVNLQAEEQQLKGVRKRMAQQYMGHDYQSRFSTRNFRVTYDCCDRCRGPLHVV</sequence>
<feature type="compositionally biased region" description="Polar residues" evidence="2">
    <location>
        <begin position="23"/>
        <end position="34"/>
    </location>
</feature>
<dbReference type="EMBL" id="CALNXJ010000017">
    <property type="protein sequence ID" value="CAH3119953.1"/>
    <property type="molecule type" value="Genomic_DNA"/>
</dbReference>
<keyword evidence="4" id="KW-1185">Reference proteome</keyword>
<accession>A0AAU9WNB4</accession>
<comment type="caution">
    <text evidence="3">The sequence shown here is derived from an EMBL/GenBank/DDBJ whole genome shotgun (WGS) entry which is preliminary data.</text>
</comment>
<evidence type="ECO:0000256" key="1">
    <source>
        <dbReference type="SAM" id="Coils"/>
    </source>
</evidence>
<evidence type="ECO:0008006" key="5">
    <source>
        <dbReference type="Google" id="ProtNLM"/>
    </source>
</evidence>
<name>A0AAU9WNB4_9CNID</name>
<dbReference type="PANTHER" id="PTHR13066:SF2">
    <property type="entry name" value="GOLGIN-45"/>
    <property type="match status" value="1"/>
</dbReference>